<dbReference type="GO" id="GO:0015628">
    <property type="term" value="P:protein secretion by the type II secretion system"/>
    <property type="evidence" value="ECO:0007669"/>
    <property type="project" value="InterPro"/>
</dbReference>
<name>A0A0P8WQV6_9CLOT</name>
<dbReference type="STRING" id="36849.OXPF_14130"/>
<dbReference type="PROSITE" id="PS00409">
    <property type="entry name" value="PROKAR_NTER_METHYL"/>
    <property type="match status" value="1"/>
</dbReference>
<dbReference type="PANTHER" id="PTHR30093">
    <property type="entry name" value="GENERAL SECRETION PATHWAY PROTEIN G"/>
    <property type="match status" value="1"/>
</dbReference>
<dbReference type="GO" id="GO:0015627">
    <property type="term" value="C:type II protein secretion system complex"/>
    <property type="evidence" value="ECO:0007669"/>
    <property type="project" value="InterPro"/>
</dbReference>
<dbReference type="EMBL" id="LKET01000028">
    <property type="protein sequence ID" value="KPU44935.1"/>
    <property type="molecule type" value="Genomic_DNA"/>
</dbReference>
<dbReference type="Gene3D" id="3.30.700.10">
    <property type="entry name" value="Glycoprotein, Type 4 Pilin"/>
    <property type="match status" value="1"/>
</dbReference>
<dbReference type="NCBIfam" id="TIGR02532">
    <property type="entry name" value="IV_pilin_GFxxxE"/>
    <property type="match status" value="1"/>
</dbReference>
<keyword evidence="2" id="KW-0472">Membrane</keyword>
<dbReference type="OrthoDB" id="1820738at2"/>
<dbReference type="AlphaFoldDB" id="A0A0P8WQV6"/>
<dbReference type="Pfam" id="PF07963">
    <property type="entry name" value="N_methyl"/>
    <property type="match status" value="1"/>
</dbReference>
<protein>
    <submittedName>
        <fullName evidence="3">Type II secretion system protein G</fullName>
    </submittedName>
</protein>
<proteinExistence type="predicted"/>
<organism evidence="3 4">
    <name type="scientific">Oxobacter pfennigii</name>
    <dbReference type="NCBI Taxonomy" id="36849"/>
    <lineage>
        <taxon>Bacteria</taxon>
        <taxon>Bacillati</taxon>
        <taxon>Bacillota</taxon>
        <taxon>Clostridia</taxon>
        <taxon>Eubacteriales</taxon>
        <taxon>Clostridiaceae</taxon>
        <taxon>Oxobacter</taxon>
    </lineage>
</organism>
<keyword evidence="2" id="KW-0812">Transmembrane</keyword>
<gene>
    <name evidence="3" type="primary">epsG</name>
    <name evidence="3" type="ORF">OXPF_14130</name>
</gene>
<evidence type="ECO:0000256" key="2">
    <source>
        <dbReference type="SAM" id="Phobius"/>
    </source>
</evidence>
<keyword evidence="1" id="KW-0488">Methylation</keyword>
<accession>A0A0P8WQV6</accession>
<reference evidence="3 4" key="1">
    <citation type="submission" date="2015-09" db="EMBL/GenBank/DDBJ databases">
        <title>Genome sequence of Oxobacter pfennigii DSM 3222.</title>
        <authorList>
            <person name="Poehlein A."/>
            <person name="Bengelsdorf F.R."/>
            <person name="Schiel-Bengelsdorf B."/>
            <person name="Duerre P."/>
            <person name="Daniel R."/>
        </authorList>
    </citation>
    <scope>NUCLEOTIDE SEQUENCE [LARGE SCALE GENOMIC DNA]</scope>
    <source>
        <strain evidence="3 4">DSM 3222</strain>
    </source>
</reference>
<comment type="caution">
    <text evidence="3">The sequence shown here is derived from an EMBL/GenBank/DDBJ whole genome shotgun (WGS) entry which is preliminary data.</text>
</comment>
<dbReference type="InterPro" id="IPR045584">
    <property type="entry name" value="Pilin-like"/>
</dbReference>
<dbReference type="InterPro" id="IPR000983">
    <property type="entry name" value="Bac_GSPG_pilin"/>
</dbReference>
<dbReference type="InterPro" id="IPR012902">
    <property type="entry name" value="N_methyl_site"/>
</dbReference>
<sequence length="133" mass="14689">MKRKKGFTLIELIAVVAIMGIMAVLILPKVSGYSEAAMLARARADFTMVRNAIERYDIEHNTPLEDLNDLLENKADDTIDGSRKGPYISKIPDFLNGVDDLNIIRDTSLELIKIIGGTPMIEEIPAVTGTDEE</sequence>
<dbReference type="Proteomes" id="UP000050326">
    <property type="component" value="Unassembled WGS sequence"/>
</dbReference>
<evidence type="ECO:0000313" key="4">
    <source>
        <dbReference type="Proteomes" id="UP000050326"/>
    </source>
</evidence>
<evidence type="ECO:0000313" key="3">
    <source>
        <dbReference type="EMBL" id="KPU44935.1"/>
    </source>
</evidence>
<dbReference type="SUPFAM" id="SSF54523">
    <property type="entry name" value="Pili subunits"/>
    <property type="match status" value="1"/>
</dbReference>
<keyword evidence="2" id="KW-1133">Transmembrane helix</keyword>
<feature type="transmembrane region" description="Helical" evidence="2">
    <location>
        <begin position="7"/>
        <end position="27"/>
    </location>
</feature>
<keyword evidence="4" id="KW-1185">Reference proteome</keyword>
<dbReference type="PRINTS" id="PR00813">
    <property type="entry name" value="BCTERIALGSPG"/>
</dbReference>
<evidence type="ECO:0000256" key="1">
    <source>
        <dbReference type="ARBA" id="ARBA00022481"/>
    </source>
</evidence>
<dbReference type="RefSeq" id="WP_054874485.1">
    <property type="nucleotide sequence ID" value="NZ_LKET01000028.1"/>
</dbReference>